<comment type="caution">
    <text evidence="3">The sequence shown here is derived from an EMBL/GenBank/DDBJ whole genome shotgun (WGS) entry which is preliminary data.</text>
</comment>
<evidence type="ECO:0000313" key="4">
    <source>
        <dbReference type="Proteomes" id="UP000016860"/>
    </source>
</evidence>
<accession>U4QZR3</accession>
<feature type="compositionally biased region" description="Basic and acidic residues" evidence="1">
    <location>
        <begin position="127"/>
        <end position="136"/>
    </location>
</feature>
<proteinExistence type="predicted"/>
<sequence length="467" mass="51470">MHIIEMEIHMKLTQRDKKLLIVLGVVIFTVVFLKFLLLPKLGSISQLKTDIATLNDSYAVNMAHKAKVKRIDGDIKILSKKLGDLREIYPPSIDSDELLVLMKNLTSEAGLEVKSISFGTLGGMDGSKSESKDTTQKEASTSEVKGNNILENGDGSKLGNGILSDIRNYFYLWGLKSKKSSADDEAVPDGKSYAVSVKLEATGSNEDIKAYFDKLSKLKNKAICKAVSISPGQNSGQNDEDEKNLKLSAEIVFYGIMDKGAGDYYILEDGKWAPIPANGKKDIFKSYNGFNPLGQPGFTQNADITDTKNSVEDKEKGQLDEIIPGTYDFSLVAAHFGGGLAPSVSINCKNPALPENSYSVVYGDNKGTENAEIFIEQKNGKYYCKFKTDHESYPDKQYSQTMEFVPVGEDLKLVIISSERRDENDNAGVKLNIINNSDKQLVYKIYMDDPSLPRVEIGKTVGKVTKQ</sequence>
<reference evidence="3 4" key="1">
    <citation type="journal article" date="2013" name="Genome Announc.">
        <title>Draft Genome Sequence of the Cellulolytic Bacterium Clostridium papyrosolvens C7 (ATCC 700395).</title>
        <authorList>
            <person name="Zepeda V."/>
            <person name="Dassa B."/>
            <person name="Borovok I."/>
            <person name="Lamed R."/>
            <person name="Bayer E.A."/>
            <person name="Cate J.H."/>
        </authorList>
    </citation>
    <scope>NUCLEOTIDE SEQUENCE [LARGE SCALE GENOMIC DNA]</scope>
    <source>
        <strain evidence="3 4">C7</strain>
    </source>
</reference>
<dbReference type="STRING" id="1330534.L323_15385"/>
<feature type="transmembrane region" description="Helical" evidence="2">
    <location>
        <begin position="20"/>
        <end position="38"/>
    </location>
</feature>
<dbReference type="PATRIC" id="fig|1330534.3.peg.3046"/>
<feature type="region of interest" description="Disordered" evidence="1">
    <location>
        <begin position="124"/>
        <end position="150"/>
    </location>
</feature>
<keyword evidence="2" id="KW-1133">Transmembrane helix</keyword>
<dbReference type="EMBL" id="ATAY01000082">
    <property type="protein sequence ID" value="EPR09952.1"/>
    <property type="molecule type" value="Genomic_DNA"/>
</dbReference>
<dbReference type="Proteomes" id="UP000016860">
    <property type="component" value="Unassembled WGS sequence"/>
</dbReference>
<gene>
    <name evidence="3" type="ORF">L323_15385</name>
</gene>
<name>U4QZR3_9FIRM</name>
<organism evidence="3 4">
    <name type="scientific">Ruminiclostridium papyrosolvens C7</name>
    <dbReference type="NCBI Taxonomy" id="1330534"/>
    <lineage>
        <taxon>Bacteria</taxon>
        <taxon>Bacillati</taxon>
        <taxon>Bacillota</taxon>
        <taxon>Clostridia</taxon>
        <taxon>Eubacteriales</taxon>
        <taxon>Oscillospiraceae</taxon>
        <taxon>Ruminiclostridium</taxon>
    </lineage>
</organism>
<keyword evidence="2" id="KW-0812">Transmembrane</keyword>
<dbReference type="AlphaFoldDB" id="U4QZR3"/>
<evidence type="ECO:0000256" key="2">
    <source>
        <dbReference type="SAM" id="Phobius"/>
    </source>
</evidence>
<evidence type="ECO:0000313" key="3">
    <source>
        <dbReference type="EMBL" id="EPR09952.1"/>
    </source>
</evidence>
<keyword evidence="2" id="KW-0472">Membrane</keyword>
<protein>
    <submittedName>
        <fullName evidence="3">Uncharacterized protein</fullName>
    </submittedName>
</protein>
<evidence type="ECO:0000256" key="1">
    <source>
        <dbReference type="SAM" id="MobiDB-lite"/>
    </source>
</evidence>